<feature type="non-terminal residue" evidence="6">
    <location>
        <position position="1"/>
    </location>
</feature>
<dbReference type="AlphaFoldDB" id="A0A2J7ZFI7"/>
<evidence type="ECO:0008006" key="8">
    <source>
        <dbReference type="Google" id="ProtNLM"/>
    </source>
</evidence>
<comment type="subcellular location">
    <subcellularLocation>
        <location evidence="1">Membrane</location>
        <topology evidence="1">Multi-pass membrane protein</topology>
    </subcellularLocation>
</comment>
<dbReference type="PANTHER" id="PTHR12952:SF1">
    <property type="entry name" value="TRANSMEMBRANE PROTEIN 244"/>
    <property type="match status" value="1"/>
</dbReference>
<feature type="transmembrane region" description="Helical" evidence="5">
    <location>
        <begin position="29"/>
        <end position="48"/>
    </location>
</feature>
<dbReference type="Pfam" id="PF09801">
    <property type="entry name" value="SYS1"/>
    <property type="match status" value="1"/>
</dbReference>
<dbReference type="OrthoDB" id="542931at2759"/>
<proteinExistence type="predicted"/>
<organism evidence="6 7">
    <name type="scientific">Tetrabaena socialis</name>
    <dbReference type="NCBI Taxonomy" id="47790"/>
    <lineage>
        <taxon>Eukaryota</taxon>
        <taxon>Viridiplantae</taxon>
        <taxon>Chlorophyta</taxon>
        <taxon>core chlorophytes</taxon>
        <taxon>Chlorophyceae</taxon>
        <taxon>CS clade</taxon>
        <taxon>Chlamydomonadales</taxon>
        <taxon>Tetrabaenaceae</taxon>
        <taxon>Tetrabaena</taxon>
    </lineage>
</organism>
<keyword evidence="3 5" id="KW-1133">Transmembrane helix</keyword>
<comment type="caution">
    <text evidence="6">The sequence shown here is derived from an EMBL/GenBank/DDBJ whole genome shotgun (WGS) entry which is preliminary data.</text>
</comment>
<dbReference type="PANTHER" id="PTHR12952">
    <property type="entry name" value="SYS1"/>
    <property type="match status" value="1"/>
</dbReference>
<feature type="transmembrane region" description="Helical" evidence="5">
    <location>
        <begin position="6"/>
        <end position="22"/>
    </location>
</feature>
<keyword evidence="7" id="KW-1185">Reference proteome</keyword>
<keyword evidence="4 5" id="KW-0472">Membrane</keyword>
<keyword evidence="2 5" id="KW-0812">Transmembrane</keyword>
<dbReference type="Proteomes" id="UP000236333">
    <property type="component" value="Unassembled WGS sequence"/>
</dbReference>
<reference evidence="6 7" key="1">
    <citation type="journal article" date="2017" name="Mol. Biol. Evol.">
        <title>The 4-celled Tetrabaena socialis nuclear genome reveals the essential components for genetic control of cell number at the origin of multicellularity in the volvocine lineage.</title>
        <authorList>
            <person name="Featherston J."/>
            <person name="Arakaki Y."/>
            <person name="Hanschen E.R."/>
            <person name="Ferris P.J."/>
            <person name="Michod R.E."/>
            <person name="Olson B.J.S.C."/>
            <person name="Nozaki H."/>
            <person name="Durand P.M."/>
        </authorList>
    </citation>
    <scope>NUCLEOTIDE SEQUENCE [LARGE SCALE GENOMIC DNA]</scope>
    <source>
        <strain evidence="6 7">NIES-571</strain>
    </source>
</reference>
<gene>
    <name evidence="6" type="ORF">TSOC_015213</name>
</gene>
<feature type="transmembrane region" description="Helical" evidence="5">
    <location>
        <begin position="54"/>
        <end position="76"/>
    </location>
</feature>
<protein>
    <recommendedName>
        <fullName evidence="8">Protein SYS1</fullName>
    </recommendedName>
</protein>
<feature type="non-terminal residue" evidence="6">
    <location>
        <position position="84"/>
    </location>
</feature>
<evidence type="ECO:0000256" key="2">
    <source>
        <dbReference type="ARBA" id="ARBA00022692"/>
    </source>
</evidence>
<evidence type="ECO:0000313" key="6">
    <source>
        <dbReference type="EMBL" id="PNG99018.1"/>
    </source>
</evidence>
<dbReference type="InterPro" id="IPR019185">
    <property type="entry name" value="Integral_membrane_SYS1-rel"/>
</dbReference>
<dbReference type="EMBL" id="PGGS01004484">
    <property type="protein sequence ID" value="PNG99018.1"/>
    <property type="molecule type" value="Genomic_DNA"/>
</dbReference>
<evidence type="ECO:0000256" key="4">
    <source>
        <dbReference type="ARBA" id="ARBA00023136"/>
    </source>
</evidence>
<name>A0A2J7ZFI7_9CHLO</name>
<sequence length="84" mass="9587">AWLAMVLTYFSCLGLAYGVVQATRRSWDYVVTSSVVHLVLCVIVNQAFPVNWIWWLTLLLASALVSVAAEFVIYHLRDMRDIQL</sequence>
<evidence type="ECO:0000256" key="1">
    <source>
        <dbReference type="ARBA" id="ARBA00004141"/>
    </source>
</evidence>
<accession>A0A2J7ZFI7</accession>
<evidence type="ECO:0000256" key="5">
    <source>
        <dbReference type="SAM" id="Phobius"/>
    </source>
</evidence>
<dbReference type="GO" id="GO:0016020">
    <property type="term" value="C:membrane"/>
    <property type="evidence" value="ECO:0007669"/>
    <property type="project" value="UniProtKB-SubCell"/>
</dbReference>
<evidence type="ECO:0000313" key="7">
    <source>
        <dbReference type="Proteomes" id="UP000236333"/>
    </source>
</evidence>
<evidence type="ECO:0000256" key="3">
    <source>
        <dbReference type="ARBA" id="ARBA00022989"/>
    </source>
</evidence>